<dbReference type="EMBL" id="REFW01000002">
    <property type="protein sequence ID" value="RMB60108.1"/>
    <property type="molecule type" value="Genomic_DNA"/>
</dbReference>
<dbReference type="InterPro" id="IPR026870">
    <property type="entry name" value="Zinc_ribbon_dom"/>
</dbReference>
<keyword evidence="1" id="KW-0597">Phosphoprotein</keyword>
<accession>A0A3M0G6H4</accession>
<reference evidence="3 4" key="1">
    <citation type="submission" date="2018-10" db="EMBL/GenBank/DDBJ databases">
        <title>Tessaracoccus antarcticuss sp. nov., isolated from sediment.</title>
        <authorList>
            <person name="Zhou L.Y."/>
            <person name="Du Z.J."/>
        </authorList>
    </citation>
    <scope>NUCLEOTIDE SEQUENCE [LARGE SCALE GENOMIC DNA]</scope>
    <source>
        <strain evidence="3 4">JDX10</strain>
    </source>
</reference>
<dbReference type="SUPFAM" id="SSF49879">
    <property type="entry name" value="SMAD/FHA domain"/>
    <property type="match status" value="1"/>
</dbReference>
<keyword evidence="4" id="KW-1185">Reference proteome</keyword>
<protein>
    <submittedName>
        <fullName evidence="3">FHA domain-containing protein</fullName>
    </submittedName>
</protein>
<dbReference type="InterPro" id="IPR000253">
    <property type="entry name" value="FHA_dom"/>
</dbReference>
<dbReference type="InterPro" id="IPR050923">
    <property type="entry name" value="Cell_Proc_Reg/RNA_Proc"/>
</dbReference>
<proteinExistence type="predicted"/>
<dbReference type="OrthoDB" id="9815925at2"/>
<sequence>MKCRQCGRDSRTDAKFCSNCGAPLGDPMGDTTTVLTAITDDYIGELSEPELDAVRNLSAGDALLIIRGGGSEGSRFLIDTDVTSIGRHPASDIFLDDITVSRHHAKFVRTGTDLRVEDQGSLNGTYVNRKIVAEPVALHQGDEIQIGKFRATISLSEPGGN</sequence>
<dbReference type="AlphaFoldDB" id="A0A3M0G6H4"/>
<feature type="domain" description="FHA" evidence="2">
    <location>
        <begin position="83"/>
        <end position="132"/>
    </location>
</feature>
<comment type="caution">
    <text evidence="3">The sequence shown here is derived from an EMBL/GenBank/DDBJ whole genome shotgun (WGS) entry which is preliminary data.</text>
</comment>
<gene>
    <name evidence="3" type="ORF">EAX62_10445</name>
</gene>
<evidence type="ECO:0000259" key="2">
    <source>
        <dbReference type="PROSITE" id="PS50006"/>
    </source>
</evidence>
<dbReference type="Gene3D" id="2.60.200.20">
    <property type="match status" value="1"/>
</dbReference>
<evidence type="ECO:0000256" key="1">
    <source>
        <dbReference type="ARBA" id="ARBA00022553"/>
    </source>
</evidence>
<dbReference type="Pfam" id="PF00498">
    <property type="entry name" value="FHA"/>
    <property type="match status" value="1"/>
</dbReference>
<name>A0A3M0G6H4_9ACTN</name>
<evidence type="ECO:0000313" key="4">
    <source>
        <dbReference type="Proteomes" id="UP000275256"/>
    </source>
</evidence>
<dbReference type="PROSITE" id="PS50006">
    <property type="entry name" value="FHA_DOMAIN"/>
    <property type="match status" value="1"/>
</dbReference>
<dbReference type="Proteomes" id="UP000275256">
    <property type="component" value="Unassembled WGS sequence"/>
</dbReference>
<dbReference type="RefSeq" id="WP_121901588.1">
    <property type="nucleotide sequence ID" value="NZ_REFW01000002.1"/>
</dbReference>
<dbReference type="Pfam" id="PF13240">
    <property type="entry name" value="Zn_Ribbon_1"/>
    <property type="match status" value="1"/>
</dbReference>
<organism evidence="3 4">
    <name type="scientific">Tessaracoccus antarcticus</name>
    <dbReference type="NCBI Taxonomy" id="2479848"/>
    <lineage>
        <taxon>Bacteria</taxon>
        <taxon>Bacillati</taxon>
        <taxon>Actinomycetota</taxon>
        <taxon>Actinomycetes</taxon>
        <taxon>Propionibacteriales</taxon>
        <taxon>Propionibacteriaceae</taxon>
        <taxon>Tessaracoccus</taxon>
    </lineage>
</organism>
<dbReference type="PANTHER" id="PTHR23308">
    <property type="entry name" value="NUCLEAR INHIBITOR OF PROTEIN PHOSPHATASE-1"/>
    <property type="match status" value="1"/>
</dbReference>
<dbReference type="SMART" id="SM00240">
    <property type="entry name" value="FHA"/>
    <property type="match status" value="1"/>
</dbReference>
<dbReference type="InterPro" id="IPR008984">
    <property type="entry name" value="SMAD_FHA_dom_sf"/>
</dbReference>
<evidence type="ECO:0000313" key="3">
    <source>
        <dbReference type="EMBL" id="RMB60108.1"/>
    </source>
</evidence>